<dbReference type="InterPro" id="IPR000504">
    <property type="entry name" value="RRM_dom"/>
</dbReference>
<feature type="region of interest" description="Disordered" evidence="3">
    <location>
        <begin position="76"/>
        <end position="100"/>
    </location>
</feature>
<dbReference type="PANTHER" id="PTHR23003:SF64">
    <property type="entry name" value="RRM DOMAIN-CONTAINING PROTEIN"/>
    <property type="match status" value="1"/>
</dbReference>
<dbReference type="AlphaFoldDB" id="A0A4P9XPY4"/>
<feature type="non-terminal residue" evidence="5">
    <location>
        <position position="1"/>
    </location>
</feature>
<dbReference type="InterPro" id="IPR035979">
    <property type="entry name" value="RBD_domain_sf"/>
</dbReference>
<dbReference type="GO" id="GO:0005634">
    <property type="term" value="C:nucleus"/>
    <property type="evidence" value="ECO:0007669"/>
    <property type="project" value="TreeGrafter"/>
</dbReference>
<evidence type="ECO:0000256" key="2">
    <source>
        <dbReference type="PROSITE-ProRule" id="PRU00176"/>
    </source>
</evidence>
<dbReference type="Gene3D" id="3.30.70.330">
    <property type="match status" value="2"/>
</dbReference>
<keyword evidence="1 2" id="KW-0694">RNA-binding</keyword>
<feature type="domain" description="RRM" evidence="4">
    <location>
        <begin position="1"/>
        <end position="77"/>
    </location>
</feature>
<dbReference type="OrthoDB" id="1049195at2759"/>
<dbReference type="GO" id="GO:1990904">
    <property type="term" value="C:ribonucleoprotein complex"/>
    <property type="evidence" value="ECO:0007669"/>
    <property type="project" value="TreeGrafter"/>
</dbReference>
<dbReference type="InterPro" id="IPR050374">
    <property type="entry name" value="RRT5_SRSF_SR"/>
</dbReference>
<accession>A0A4P9XPY4</accession>
<name>A0A4P9XPY4_9FUNG</name>
<evidence type="ECO:0000256" key="3">
    <source>
        <dbReference type="SAM" id="MobiDB-lite"/>
    </source>
</evidence>
<dbReference type="SMART" id="SM00360">
    <property type="entry name" value="RRM"/>
    <property type="match status" value="2"/>
</dbReference>
<dbReference type="SUPFAM" id="SSF54928">
    <property type="entry name" value="RNA-binding domain, RBD"/>
    <property type="match status" value="2"/>
</dbReference>
<evidence type="ECO:0000313" key="5">
    <source>
        <dbReference type="EMBL" id="RKP08076.1"/>
    </source>
</evidence>
<dbReference type="Proteomes" id="UP000271241">
    <property type="component" value="Unassembled WGS sequence"/>
</dbReference>
<dbReference type="GO" id="GO:0005737">
    <property type="term" value="C:cytoplasm"/>
    <property type="evidence" value="ECO:0007669"/>
    <property type="project" value="TreeGrafter"/>
</dbReference>
<dbReference type="EMBL" id="KZ992641">
    <property type="protein sequence ID" value="RKP08076.1"/>
    <property type="molecule type" value="Genomic_DNA"/>
</dbReference>
<dbReference type="STRING" id="78915.A0A4P9XPY4"/>
<dbReference type="InterPro" id="IPR012677">
    <property type="entry name" value="Nucleotide-bd_a/b_plait_sf"/>
</dbReference>
<evidence type="ECO:0000313" key="6">
    <source>
        <dbReference type="Proteomes" id="UP000271241"/>
    </source>
</evidence>
<dbReference type="Pfam" id="PF00076">
    <property type="entry name" value="RRM_1"/>
    <property type="match status" value="2"/>
</dbReference>
<evidence type="ECO:0000256" key="1">
    <source>
        <dbReference type="ARBA" id="ARBA00022884"/>
    </source>
</evidence>
<sequence>LPERVRWQDLKDLFYEAGKNARAGVVLRADVAMGPDRQSKGYGTVLFASRDDARKAIERFSDYIWHGQTIEVREDPRHQLGPRVSLKRAPHPRPLAGQGLRSNDAGMVAGVVSARNTADLSQRQLYVSNLSFSCNWRDLKQLFRNVGNVQRAEIVLGQNGRSRGFGTVLYASASEAEEAIRRYDGHVFFNRPIRVRMDQ</sequence>
<gene>
    <name evidence="5" type="ORF">THASP1DRAFT_9828</name>
</gene>
<dbReference type="GO" id="GO:0003729">
    <property type="term" value="F:mRNA binding"/>
    <property type="evidence" value="ECO:0007669"/>
    <property type="project" value="TreeGrafter"/>
</dbReference>
<evidence type="ECO:0000259" key="4">
    <source>
        <dbReference type="PROSITE" id="PS50102"/>
    </source>
</evidence>
<feature type="domain" description="RRM" evidence="4">
    <location>
        <begin position="123"/>
        <end position="199"/>
    </location>
</feature>
<dbReference type="PROSITE" id="PS50102">
    <property type="entry name" value="RRM"/>
    <property type="match status" value="2"/>
</dbReference>
<proteinExistence type="predicted"/>
<organism evidence="5 6">
    <name type="scientific">Thamnocephalis sphaerospora</name>
    <dbReference type="NCBI Taxonomy" id="78915"/>
    <lineage>
        <taxon>Eukaryota</taxon>
        <taxon>Fungi</taxon>
        <taxon>Fungi incertae sedis</taxon>
        <taxon>Zoopagomycota</taxon>
        <taxon>Zoopagomycotina</taxon>
        <taxon>Zoopagomycetes</taxon>
        <taxon>Zoopagales</taxon>
        <taxon>Sigmoideomycetaceae</taxon>
        <taxon>Thamnocephalis</taxon>
    </lineage>
</organism>
<keyword evidence="6" id="KW-1185">Reference proteome</keyword>
<feature type="non-terminal residue" evidence="5">
    <location>
        <position position="199"/>
    </location>
</feature>
<dbReference type="PANTHER" id="PTHR23003">
    <property type="entry name" value="RNA RECOGNITION MOTIF RRM DOMAIN CONTAINING PROTEIN"/>
    <property type="match status" value="1"/>
</dbReference>
<protein>
    <recommendedName>
        <fullName evidence="4">RRM domain-containing protein</fullName>
    </recommendedName>
</protein>
<reference evidence="6" key="1">
    <citation type="journal article" date="2018" name="Nat. Microbiol.">
        <title>Leveraging single-cell genomics to expand the fungal tree of life.</title>
        <authorList>
            <person name="Ahrendt S.R."/>
            <person name="Quandt C.A."/>
            <person name="Ciobanu D."/>
            <person name="Clum A."/>
            <person name="Salamov A."/>
            <person name="Andreopoulos B."/>
            <person name="Cheng J.F."/>
            <person name="Woyke T."/>
            <person name="Pelin A."/>
            <person name="Henrissat B."/>
            <person name="Reynolds N.K."/>
            <person name="Benny G.L."/>
            <person name="Smith M.E."/>
            <person name="James T.Y."/>
            <person name="Grigoriev I.V."/>
        </authorList>
    </citation>
    <scope>NUCLEOTIDE SEQUENCE [LARGE SCALE GENOMIC DNA]</scope>
    <source>
        <strain evidence="6">RSA 1356</strain>
    </source>
</reference>